<sequence length="303" mass="31696">MQALWMVLAAFLFATMGVCVKLASAHFNAAELVCYRGLIGMAILWALARRQGVGLGTRYPGMHAWRSLIGVASLGAWFYAIAHLPLATAMTLNYMSSVWIAAFIVGGALLAWRPAAGAVRPPLQAPLVMAVLAGFAGVVMMLRPSLDANQMFAGLIGLLSGLSAAFAYMQVMALSRIGEPETRTVFYFAVGSAVAGGGAMLLTGTSPWPGWPALWLLPIGILAAGGQLCMTRAYARARTPRGTLVVANLQYSGIVFAALYSVQLFGDDIPAIGWAGMALIVGSGIVATVLRARAAPGAPAEEH</sequence>
<evidence type="ECO:0008006" key="8">
    <source>
        <dbReference type="Google" id="ProtNLM"/>
    </source>
</evidence>
<evidence type="ECO:0000313" key="6">
    <source>
        <dbReference type="EMBL" id="SFE31531.1"/>
    </source>
</evidence>
<gene>
    <name evidence="6" type="ORF">SAMN04489710_12815</name>
</gene>
<dbReference type="SUPFAM" id="SSF103481">
    <property type="entry name" value="Multidrug resistance efflux transporter EmrE"/>
    <property type="match status" value="1"/>
</dbReference>
<dbReference type="Proteomes" id="UP000199517">
    <property type="component" value="Unassembled WGS sequence"/>
</dbReference>
<evidence type="ECO:0000256" key="1">
    <source>
        <dbReference type="ARBA" id="ARBA00004141"/>
    </source>
</evidence>
<feature type="transmembrane region" description="Helical" evidence="5">
    <location>
        <begin position="124"/>
        <end position="146"/>
    </location>
</feature>
<dbReference type="InterPro" id="IPR037185">
    <property type="entry name" value="EmrE-like"/>
</dbReference>
<dbReference type="STRING" id="32040.SAMN04489710_12815"/>
<dbReference type="PANTHER" id="PTHR22911">
    <property type="entry name" value="ACYL-MALONYL CONDENSING ENZYME-RELATED"/>
    <property type="match status" value="1"/>
</dbReference>
<dbReference type="GO" id="GO:0016020">
    <property type="term" value="C:membrane"/>
    <property type="evidence" value="ECO:0007669"/>
    <property type="project" value="UniProtKB-SubCell"/>
</dbReference>
<feature type="transmembrane region" description="Helical" evidence="5">
    <location>
        <begin position="152"/>
        <end position="173"/>
    </location>
</feature>
<feature type="transmembrane region" description="Helical" evidence="5">
    <location>
        <begin position="29"/>
        <end position="48"/>
    </location>
</feature>
<dbReference type="PANTHER" id="PTHR22911:SF6">
    <property type="entry name" value="SOLUTE CARRIER FAMILY 35 MEMBER G1"/>
    <property type="match status" value="1"/>
</dbReference>
<feature type="transmembrane region" description="Helical" evidence="5">
    <location>
        <begin position="271"/>
        <end position="290"/>
    </location>
</feature>
<feature type="transmembrane region" description="Helical" evidence="5">
    <location>
        <begin position="185"/>
        <end position="204"/>
    </location>
</feature>
<dbReference type="OrthoDB" id="8524934at2"/>
<feature type="transmembrane region" description="Helical" evidence="5">
    <location>
        <begin position="242"/>
        <end position="265"/>
    </location>
</feature>
<reference evidence="7" key="1">
    <citation type="submission" date="2016-10" db="EMBL/GenBank/DDBJ databases">
        <authorList>
            <person name="Varghese N."/>
            <person name="Submissions S."/>
        </authorList>
    </citation>
    <scope>NUCLEOTIDE SEQUENCE [LARGE SCALE GENOMIC DNA]</scope>
    <source>
        <strain evidence="7">DSM 7481</strain>
    </source>
</reference>
<accession>A0A1I1ZIJ2</accession>
<evidence type="ECO:0000313" key="7">
    <source>
        <dbReference type="Proteomes" id="UP000199517"/>
    </source>
</evidence>
<evidence type="ECO:0000256" key="2">
    <source>
        <dbReference type="ARBA" id="ARBA00022692"/>
    </source>
</evidence>
<feature type="transmembrane region" description="Helical" evidence="5">
    <location>
        <begin position="92"/>
        <end position="112"/>
    </location>
</feature>
<evidence type="ECO:0000256" key="4">
    <source>
        <dbReference type="ARBA" id="ARBA00023136"/>
    </source>
</evidence>
<keyword evidence="2 5" id="KW-0812">Transmembrane</keyword>
<dbReference type="EMBL" id="FOMQ01000028">
    <property type="protein sequence ID" value="SFE31531.1"/>
    <property type="molecule type" value="Genomic_DNA"/>
</dbReference>
<proteinExistence type="predicted"/>
<protein>
    <recommendedName>
        <fullName evidence="8">EamA-like transporter family protein</fullName>
    </recommendedName>
</protein>
<feature type="transmembrane region" description="Helical" evidence="5">
    <location>
        <begin position="210"/>
        <end position="230"/>
    </location>
</feature>
<dbReference type="AlphaFoldDB" id="A0A1I1ZIJ2"/>
<evidence type="ECO:0000256" key="3">
    <source>
        <dbReference type="ARBA" id="ARBA00022989"/>
    </source>
</evidence>
<feature type="transmembrane region" description="Helical" evidence="5">
    <location>
        <begin position="68"/>
        <end position="86"/>
    </location>
</feature>
<organism evidence="6 7">
    <name type="scientific">Paracidovorax konjaci</name>
    <dbReference type="NCBI Taxonomy" id="32040"/>
    <lineage>
        <taxon>Bacteria</taxon>
        <taxon>Pseudomonadati</taxon>
        <taxon>Pseudomonadota</taxon>
        <taxon>Betaproteobacteria</taxon>
        <taxon>Burkholderiales</taxon>
        <taxon>Comamonadaceae</taxon>
        <taxon>Paracidovorax</taxon>
    </lineage>
</organism>
<name>A0A1I1ZIJ2_9BURK</name>
<keyword evidence="3 5" id="KW-1133">Transmembrane helix</keyword>
<dbReference type="RefSeq" id="WP_092957861.1">
    <property type="nucleotide sequence ID" value="NZ_FOMQ01000028.1"/>
</dbReference>
<keyword evidence="7" id="KW-1185">Reference proteome</keyword>
<evidence type="ECO:0000256" key="5">
    <source>
        <dbReference type="SAM" id="Phobius"/>
    </source>
</evidence>
<keyword evidence="4 5" id="KW-0472">Membrane</keyword>
<comment type="subcellular location">
    <subcellularLocation>
        <location evidence="1">Membrane</location>
        <topology evidence="1">Multi-pass membrane protein</topology>
    </subcellularLocation>
</comment>